<dbReference type="Gene3D" id="3.40.50.1820">
    <property type="entry name" value="alpha/beta hydrolase"/>
    <property type="match status" value="1"/>
</dbReference>
<sequence length="330" mass="37649">MDPSLYKDFKTSRGYAYHYLYSPAKDGKPTLLFMHGFPSTSYSWNKQVAFFANLGYGVIAPDLLGYGETDKPTDRSQYRMKLMVQDLLEILDDEKVARVIAVAHDWGAVLSSRLANYYQHDERLVGFAFFAISYFLPVPDWSTTGFIKDTAQFHDEDTEVHGYFAFFVEEDAARTIEEHAESFFSLLYAGDEKIFQKNFCPIGKLKEWLLSDKMTTTAPWFTAEEKKLHTEPVIAGGFTTPLCWYKQMNDTIFEEAAILGIPKENYYIQKPVFFAAGLKDVVLPPKMSNSSFEYCPNMTTVEVDPDHFLINSAPDECNKALLAWVETLTA</sequence>
<reference evidence="4 5" key="1">
    <citation type="submission" date="2015-04" db="EMBL/GenBank/DDBJ databases">
        <title>Complete genome sequence of Schizopora paradoxa KUC8140, a cosmopolitan wood degrader in East Asia.</title>
        <authorList>
            <consortium name="DOE Joint Genome Institute"/>
            <person name="Min B."/>
            <person name="Park H."/>
            <person name="Jang Y."/>
            <person name="Kim J.-J."/>
            <person name="Kim K.H."/>
            <person name="Pangilinan J."/>
            <person name="Lipzen A."/>
            <person name="Riley R."/>
            <person name="Grigoriev I.V."/>
            <person name="Spatafora J.W."/>
            <person name="Choi I.-G."/>
        </authorList>
    </citation>
    <scope>NUCLEOTIDE SEQUENCE [LARGE SCALE GENOMIC DNA]</scope>
    <source>
        <strain evidence="4 5">KUC8140</strain>
    </source>
</reference>
<evidence type="ECO:0000313" key="5">
    <source>
        <dbReference type="Proteomes" id="UP000053477"/>
    </source>
</evidence>
<dbReference type="Proteomes" id="UP000053477">
    <property type="component" value="Unassembled WGS sequence"/>
</dbReference>
<organism evidence="4 5">
    <name type="scientific">Schizopora paradoxa</name>
    <dbReference type="NCBI Taxonomy" id="27342"/>
    <lineage>
        <taxon>Eukaryota</taxon>
        <taxon>Fungi</taxon>
        <taxon>Dikarya</taxon>
        <taxon>Basidiomycota</taxon>
        <taxon>Agaricomycotina</taxon>
        <taxon>Agaricomycetes</taxon>
        <taxon>Hymenochaetales</taxon>
        <taxon>Schizoporaceae</taxon>
        <taxon>Schizopora</taxon>
    </lineage>
</organism>
<dbReference type="OrthoDB" id="408373at2759"/>
<gene>
    <name evidence="4" type="ORF">SCHPADRAFT_881496</name>
</gene>
<dbReference type="InParanoid" id="A0A0H2R6V7"/>
<dbReference type="InterPro" id="IPR000639">
    <property type="entry name" value="Epox_hydrolase-like"/>
</dbReference>
<dbReference type="SUPFAM" id="SSF53474">
    <property type="entry name" value="alpha/beta-Hydrolases"/>
    <property type="match status" value="1"/>
</dbReference>
<keyword evidence="1 4" id="KW-0378">Hydrolase</keyword>
<keyword evidence="5" id="KW-1185">Reference proteome</keyword>
<feature type="domain" description="AB hydrolase-1" evidence="3">
    <location>
        <begin position="29"/>
        <end position="309"/>
    </location>
</feature>
<proteinExistence type="inferred from homology"/>
<dbReference type="PRINTS" id="PR00412">
    <property type="entry name" value="EPOXHYDRLASE"/>
</dbReference>
<dbReference type="STRING" id="27342.A0A0H2R6V7"/>
<dbReference type="PANTHER" id="PTHR43329">
    <property type="entry name" value="EPOXIDE HYDROLASE"/>
    <property type="match status" value="1"/>
</dbReference>
<dbReference type="InterPro" id="IPR029058">
    <property type="entry name" value="AB_hydrolase_fold"/>
</dbReference>
<dbReference type="Pfam" id="PF00561">
    <property type="entry name" value="Abhydrolase_1"/>
    <property type="match status" value="1"/>
</dbReference>
<name>A0A0H2R6V7_9AGAM</name>
<accession>A0A0H2R6V7</accession>
<dbReference type="AlphaFoldDB" id="A0A0H2R6V7"/>
<evidence type="ECO:0000256" key="1">
    <source>
        <dbReference type="ARBA" id="ARBA00022801"/>
    </source>
</evidence>
<evidence type="ECO:0000256" key="2">
    <source>
        <dbReference type="ARBA" id="ARBA00038334"/>
    </source>
</evidence>
<protein>
    <submittedName>
        <fullName evidence="4">Alpha/beta-hydrolase</fullName>
    </submittedName>
</protein>
<dbReference type="GO" id="GO:0016787">
    <property type="term" value="F:hydrolase activity"/>
    <property type="evidence" value="ECO:0007669"/>
    <property type="project" value="UniProtKB-KW"/>
</dbReference>
<dbReference type="InterPro" id="IPR000073">
    <property type="entry name" value="AB_hydrolase_1"/>
</dbReference>
<evidence type="ECO:0000313" key="4">
    <source>
        <dbReference type="EMBL" id="KLO07579.1"/>
    </source>
</evidence>
<dbReference type="EMBL" id="KQ086131">
    <property type="protein sequence ID" value="KLO07579.1"/>
    <property type="molecule type" value="Genomic_DNA"/>
</dbReference>
<evidence type="ECO:0000259" key="3">
    <source>
        <dbReference type="Pfam" id="PF00561"/>
    </source>
</evidence>
<comment type="similarity">
    <text evidence="2">Belongs to the AB hydrolase superfamily. Epoxide hydrolase family.</text>
</comment>